<dbReference type="Pfam" id="PF00072">
    <property type="entry name" value="Response_reg"/>
    <property type="match status" value="1"/>
</dbReference>
<dbReference type="PRINTS" id="PR00344">
    <property type="entry name" value="BCTRLSENSOR"/>
</dbReference>
<dbReference type="SUPFAM" id="SSF55874">
    <property type="entry name" value="ATPase domain of HSP90 chaperone/DNA topoisomerase II/histidine kinase"/>
    <property type="match status" value="1"/>
</dbReference>
<dbReference type="PROSITE" id="PS50112">
    <property type="entry name" value="PAS"/>
    <property type="match status" value="1"/>
</dbReference>
<dbReference type="InterPro" id="IPR036890">
    <property type="entry name" value="HATPase_C_sf"/>
</dbReference>
<comment type="catalytic activity">
    <reaction evidence="1">
        <text>ATP + protein L-histidine = ADP + protein N-phospho-L-histidine.</text>
        <dbReference type="EC" id="2.7.13.3"/>
    </reaction>
</comment>
<dbReference type="InterPro" id="IPR036097">
    <property type="entry name" value="HisK_dim/P_sf"/>
</dbReference>
<keyword evidence="3 5" id="KW-0597">Phosphoprotein</keyword>
<dbReference type="InterPro" id="IPR000014">
    <property type="entry name" value="PAS"/>
</dbReference>
<reference evidence="9 10" key="1">
    <citation type="submission" date="2024-06" db="EMBL/GenBank/DDBJ databases">
        <title>Sorghum-associated microbial communities from plants grown in Nebraska, USA.</title>
        <authorList>
            <person name="Schachtman D."/>
        </authorList>
    </citation>
    <scope>NUCLEOTIDE SEQUENCE [LARGE SCALE GENOMIC DNA]</scope>
    <source>
        <strain evidence="9 10">2814</strain>
    </source>
</reference>
<dbReference type="Gene3D" id="3.40.50.2300">
    <property type="match status" value="1"/>
</dbReference>
<keyword evidence="9" id="KW-0808">Transferase</keyword>
<dbReference type="SUPFAM" id="SSF52172">
    <property type="entry name" value="CheY-like"/>
    <property type="match status" value="1"/>
</dbReference>
<dbReference type="Pfam" id="PF08447">
    <property type="entry name" value="PAS_3"/>
    <property type="match status" value="1"/>
</dbReference>
<dbReference type="InterPro" id="IPR005467">
    <property type="entry name" value="His_kinase_dom"/>
</dbReference>
<dbReference type="SMART" id="SM00448">
    <property type="entry name" value="REC"/>
    <property type="match status" value="1"/>
</dbReference>
<dbReference type="SMART" id="SM00388">
    <property type="entry name" value="HisKA"/>
    <property type="match status" value="1"/>
</dbReference>
<comment type="caution">
    <text evidence="9">The sequence shown here is derived from an EMBL/GenBank/DDBJ whole genome shotgun (WGS) entry which is preliminary data.</text>
</comment>
<dbReference type="Proteomes" id="UP001549313">
    <property type="component" value="Unassembled WGS sequence"/>
</dbReference>
<dbReference type="CDD" id="cd00130">
    <property type="entry name" value="PAS"/>
    <property type="match status" value="1"/>
</dbReference>
<dbReference type="Gene3D" id="3.30.565.10">
    <property type="entry name" value="Histidine kinase-like ATPase, C-terminal domain"/>
    <property type="match status" value="1"/>
</dbReference>
<keyword evidence="10" id="KW-1185">Reference proteome</keyword>
<sequence>MTLHPPISASLTVADADEADLATFFGVSLDLLVIRELDGRIVRASASWATTLGYSPEDLEGRLILSLVHPDDLPATHHSVQEVENRRPGDPVLGHVNRYRHKDGRFVTLEWRAQRYRDRIYAVARDVTEKMAAEQALIEAKLAAEAANRAKSEFLANMSHEVRTPLNGVIGVVDALSRTALTPDQAEMVELIGASGVTLERLVSDLLDVSRIEAGKLRLEPRPFDLDEALSAPLEAQRRLARDKGLSFIVERAPEASGAFIGDPVRIGQILSNLLSNAVKFTGRGQVAVRFKISEAACAPTLLSFEVQDTGVGFGPDQAARLFERFSQADATIARRFGGTGLGLSICRSLTQMMGGRIEARSTPGEGSLFQVELPLPRAASAAETAEQTPPLLPAPSLRVLLAEDHPVNQRLVQLILADHVAELTVVDDGAQAVAAFQDGRFDVVVMDMQMPGVDGLSATRAIRAFEAARPGLRRTPVLMLSANAMDEHRAEARAAGADLHLAKPVTAAALLSALAAVAAETDDAAVDRP</sequence>
<feature type="domain" description="Histidine kinase" evidence="6">
    <location>
        <begin position="157"/>
        <end position="378"/>
    </location>
</feature>
<evidence type="ECO:0000259" key="7">
    <source>
        <dbReference type="PROSITE" id="PS50110"/>
    </source>
</evidence>
<keyword evidence="4" id="KW-0902">Two-component regulatory system</keyword>
<name>A0ABV2RGG8_9CAUL</name>
<evidence type="ECO:0000259" key="8">
    <source>
        <dbReference type="PROSITE" id="PS50112"/>
    </source>
</evidence>
<dbReference type="CDD" id="cd17546">
    <property type="entry name" value="REC_hyHK_CKI1_RcsC-like"/>
    <property type="match status" value="1"/>
</dbReference>
<evidence type="ECO:0000313" key="9">
    <source>
        <dbReference type="EMBL" id="MET4685353.1"/>
    </source>
</evidence>
<dbReference type="InterPro" id="IPR003661">
    <property type="entry name" value="HisK_dim/P_dom"/>
</dbReference>
<gene>
    <name evidence="9" type="ORF">ABIE19_003304</name>
</gene>
<evidence type="ECO:0000256" key="5">
    <source>
        <dbReference type="PROSITE-ProRule" id="PRU00169"/>
    </source>
</evidence>
<proteinExistence type="predicted"/>
<feature type="domain" description="Response regulatory" evidence="7">
    <location>
        <begin position="399"/>
        <end position="519"/>
    </location>
</feature>
<organism evidence="9 10">
    <name type="scientific">Brevundimonas faecalis</name>
    <dbReference type="NCBI Taxonomy" id="947378"/>
    <lineage>
        <taxon>Bacteria</taxon>
        <taxon>Pseudomonadati</taxon>
        <taxon>Pseudomonadota</taxon>
        <taxon>Alphaproteobacteria</taxon>
        <taxon>Caulobacterales</taxon>
        <taxon>Caulobacteraceae</taxon>
        <taxon>Brevundimonas</taxon>
    </lineage>
</organism>
<dbReference type="Gene3D" id="3.30.450.20">
    <property type="entry name" value="PAS domain"/>
    <property type="match status" value="1"/>
</dbReference>
<dbReference type="EC" id="2.7.13.3" evidence="2"/>
<dbReference type="InterPro" id="IPR003594">
    <property type="entry name" value="HATPase_dom"/>
</dbReference>
<evidence type="ECO:0000256" key="2">
    <source>
        <dbReference type="ARBA" id="ARBA00012438"/>
    </source>
</evidence>
<protein>
    <recommendedName>
        <fullName evidence="2">histidine kinase</fullName>
        <ecNumber evidence="2">2.7.13.3</ecNumber>
    </recommendedName>
</protein>
<dbReference type="SMART" id="SM00091">
    <property type="entry name" value="PAS"/>
    <property type="match status" value="1"/>
</dbReference>
<dbReference type="Gene3D" id="1.10.287.130">
    <property type="match status" value="1"/>
</dbReference>
<evidence type="ECO:0000256" key="3">
    <source>
        <dbReference type="ARBA" id="ARBA00022553"/>
    </source>
</evidence>
<accession>A0ABV2RGG8</accession>
<dbReference type="InterPro" id="IPR004358">
    <property type="entry name" value="Sig_transdc_His_kin-like_C"/>
</dbReference>
<dbReference type="Pfam" id="PF00512">
    <property type="entry name" value="HisKA"/>
    <property type="match status" value="1"/>
</dbReference>
<evidence type="ECO:0000256" key="4">
    <source>
        <dbReference type="ARBA" id="ARBA00023012"/>
    </source>
</evidence>
<dbReference type="NCBIfam" id="TIGR00229">
    <property type="entry name" value="sensory_box"/>
    <property type="match status" value="1"/>
</dbReference>
<dbReference type="PANTHER" id="PTHR45339">
    <property type="entry name" value="HYBRID SIGNAL TRANSDUCTION HISTIDINE KINASE J"/>
    <property type="match status" value="1"/>
</dbReference>
<evidence type="ECO:0000259" key="6">
    <source>
        <dbReference type="PROSITE" id="PS50109"/>
    </source>
</evidence>
<dbReference type="PROSITE" id="PS50110">
    <property type="entry name" value="RESPONSE_REGULATORY"/>
    <property type="match status" value="1"/>
</dbReference>
<dbReference type="InterPro" id="IPR001789">
    <property type="entry name" value="Sig_transdc_resp-reg_receiver"/>
</dbReference>
<dbReference type="SUPFAM" id="SSF47384">
    <property type="entry name" value="Homodimeric domain of signal transducing histidine kinase"/>
    <property type="match status" value="1"/>
</dbReference>
<dbReference type="SMART" id="SM00387">
    <property type="entry name" value="HATPase_c"/>
    <property type="match status" value="1"/>
</dbReference>
<dbReference type="EMBL" id="JBEPTF010000006">
    <property type="protein sequence ID" value="MET4685353.1"/>
    <property type="molecule type" value="Genomic_DNA"/>
</dbReference>
<dbReference type="CDD" id="cd16922">
    <property type="entry name" value="HATPase_EvgS-ArcB-TorS-like"/>
    <property type="match status" value="1"/>
</dbReference>
<feature type="modified residue" description="4-aspartylphosphate" evidence="5">
    <location>
        <position position="448"/>
    </location>
</feature>
<evidence type="ECO:0000256" key="1">
    <source>
        <dbReference type="ARBA" id="ARBA00000085"/>
    </source>
</evidence>
<evidence type="ECO:0000313" key="10">
    <source>
        <dbReference type="Proteomes" id="UP001549313"/>
    </source>
</evidence>
<dbReference type="PROSITE" id="PS50109">
    <property type="entry name" value="HIS_KIN"/>
    <property type="match status" value="1"/>
</dbReference>
<dbReference type="Pfam" id="PF02518">
    <property type="entry name" value="HATPase_c"/>
    <property type="match status" value="1"/>
</dbReference>
<feature type="domain" description="PAS" evidence="8">
    <location>
        <begin position="17"/>
        <end position="87"/>
    </location>
</feature>
<dbReference type="SUPFAM" id="SSF55785">
    <property type="entry name" value="PYP-like sensor domain (PAS domain)"/>
    <property type="match status" value="1"/>
</dbReference>
<dbReference type="PANTHER" id="PTHR45339:SF1">
    <property type="entry name" value="HYBRID SIGNAL TRANSDUCTION HISTIDINE KINASE J"/>
    <property type="match status" value="1"/>
</dbReference>
<dbReference type="InterPro" id="IPR035965">
    <property type="entry name" value="PAS-like_dom_sf"/>
</dbReference>
<dbReference type="InterPro" id="IPR011006">
    <property type="entry name" value="CheY-like_superfamily"/>
</dbReference>
<dbReference type="CDD" id="cd00082">
    <property type="entry name" value="HisKA"/>
    <property type="match status" value="1"/>
</dbReference>
<dbReference type="InterPro" id="IPR013655">
    <property type="entry name" value="PAS_fold_3"/>
</dbReference>
<dbReference type="RefSeq" id="WP_354090318.1">
    <property type="nucleotide sequence ID" value="NZ_JBEPTF010000006.1"/>
</dbReference>
<dbReference type="GO" id="GO:0004673">
    <property type="term" value="F:protein histidine kinase activity"/>
    <property type="evidence" value="ECO:0007669"/>
    <property type="project" value="UniProtKB-EC"/>
</dbReference>